<proteinExistence type="predicted"/>
<dbReference type="EMBL" id="GGEC01066357">
    <property type="protein sequence ID" value="MBX46841.1"/>
    <property type="molecule type" value="Transcribed_RNA"/>
</dbReference>
<evidence type="ECO:0000313" key="1">
    <source>
        <dbReference type="EMBL" id="MBX46841.1"/>
    </source>
</evidence>
<dbReference type="AlphaFoldDB" id="A0A2P2NWV8"/>
<reference evidence="1" key="1">
    <citation type="submission" date="2018-02" db="EMBL/GenBank/DDBJ databases">
        <title>Rhizophora mucronata_Transcriptome.</title>
        <authorList>
            <person name="Meera S.P."/>
            <person name="Sreeshan A."/>
            <person name="Augustine A."/>
        </authorList>
    </citation>
    <scope>NUCLEOTIDE SEQUENCE</scope>
    <source>
        <tissue evidence="1">Leaf</tissue>
    </source>
</reference>
<sequence>MWLVSVLLIFGHCRVLIELAYKILLHVNFL</sequence>
<protein>
    <submittedName>
        <fullName evidence="1">Uncharacterized protein</fullName>
    </submittedName>
</protein>
<name>A0A2P2NWV8_RHIMU</name>
<accession>A0A2P2NWV8</accession>
<organism evidence="1">
    <name type="scientific">Rhizophora mucronata</name>
    <name type="common">Asiatic mangrove</name>
    <dbReference type="NCBI Taxonomy" id="61149"/>
    <lineage>
        <taxon>Eukaryota</taxon>
        <taxon>Viridiplantae</taxon>
        <taxon>Streptophyta</taxon>
        <taxon>Embryophyta</taxon>
        <taxon>Tracheophyta</taxon>
        <taxon>Spermatophyta</taxon>
        <taxon>Magnoliopsida</taxon>
        <taxon>eudicotyledons</taxon>
        <taxon>Gunneridae</taxon>
        <taxon>Pentapetalae</taxon>
        <taxon>rosids</taxon>
        <taxon>fabids</taxon>
        <taxon>Malpighiales</taxon>
        <taxon>Rhizophoraceae</taxon>
        <taxon>Rhizophora</taxon>
    </lineage>
</organism>